<dbReference type="Gene3D" id="3.30.420.60">
    <property type="entry name" value="eRF1 domain 2"/>
    <property type="match status" value="1"/>
</dbReference>
<reference evidence="1 2" key="1">
    <citation type="submission" date="2016-11" db="EMBL/GenBank/DDBJ databases">
        <title>Study of marine rhodopsin-containing bacteria.</title>
        <authorList>
            <person name="Yoshizawa S."/>
            <person name="Kumagai Y."/>
            <person name="Kogure K."/>
        </authorList>
    </citation>
    <scope>NUCLEOTIDE SEQUENCE [LARGE SCALE GENOMIC DNA]</scope>
    <source>
        <strain evidence="1 2">SAORIC-28</strain>
    </source>
</reference>
<evidence type="ECO:0000313" key="1">
    <source>
        <dbReference type="EMBL" id="PAP77622.1"/>
    </source>
</evidence>
<name>A0A271J2A2_9BACT</name>
<organism evidence="1 2">
    <name type="scientific">Rubrivirga marina</name>
    <dbReference type="NCBI Taxonomy" id="1196024"/>
    <lineage>
        <taxon>Bacteria</taxon>
        <taxon>Pseudomonadati</taxon>
        <taxon>Rhodothermota</taxon>
        <taxon>Rhodothermia</taxon>
        <taxon>Rhodothermales</taxon>
        <taxon>Rubricoccaceae</taxon>
        <taxon>Rubrivirga</taxon>
    </lineage>
</organism>
<protein>
    <recommendedName>
        <fullName evidence="3">eRF1 domain-containing protein</fullName>
    </recommendedName>
</protein>
<dbReference type="InterPro" id="IPR042226">
    <property type="entry name" value="eFR1_2_sf"/>
</dbReference>
<dbReference type="SUPFAM" id="SSF53137">
    <property type="entry name" value="Translational machinery components"/>
    <property type="match status" value="1"/>
</dbReference>
<dbReference type="OrthoDB" id="1523438at2"/>
<dbReference type="InterPro" id="IPR029064">
    <property type="entry name" value="Ribosomal_eL30-like_sf"/>
</dbReference>
<dbReference type="AlphaFoldDB" id="A0A271J2A2"/>
<dbReference type="Gene3D" id="3.30.1330.30">
    <property type="match status" value="1"/>
</dbReference>
<dbReference type="PANTHER" id="PTHR10113">
    <property type="entry name" value="PEPTIDE CHAIN RELEASE FACTOR SUBUNIT 1"/>
    <property type="match status" value="1"/>
</dbReference>
<dbReference type="InterPro" id="IPR004403">
    <property type="entry name" value="Peptide_chain-rel_eRF1/aRF1"/>
</dbReference>
<dbReference type="Pfam" id="PF18854">
    <property type="entry name" value="baeRF_family10"/>
    <property type="match status" value="1"/>
</dbReference>
<dbReference type="GO" id="GO:0003747">
    <property type="term" value="F:translation release factor activity"/>
    <property type="evidence" value="ECO:0007669"/>
    <property type="project" value="InterPro"/>
</dbReference>
<dbReference type="SUPFAM" id="SSF55315">
    <property type="entry name" value="L30e-like"/>
    <property type="match status" value="1"/>
</dbReference>
<comment type="caution">
    <text evidence="1">The sequence shown here is derived from an EMBL/GenBank/DDBJ whole genome shotgun (WGS) entry which is preliminary data.</text>
</comment>
<gene>
    <name evidence="1" type="ORF">BSZ37_14815</name>
</gene>
<evidence type="ECO:0000313" key="2">
    <source>
        <dbReference type="Proteomes" id="UP000216339"/>
    </source>
</evidence>
<dbReference type="RefSeq" id="WP_095511292.1">
    <property type="nucleotide sequence ID" value="NZ_MQWD01000001.1"/>
</dbReference>
<dbReference type="EMBL" id="MQWD01000001">
    <property type="protein sequence ID" value="PAP77622.1"/>
    <property type="molecule type" value="Genomic_DNA"/>
</dbReference>
<accession>A0A271J2A2</accession>
<dbReference type="CDD" id="cd08168">
    <property type="entry name" value="Cytochrom_C3"/>
    <property type="match status" value="1"/>
</dbReference>
<sequence length="364" mass="39487">MLDATTLRELADLAGPERAFLTVYLDAADDPSVLDARFTRIRTLLADEPEELEHFEESLALAREMIDTHDAPEGGALAVYASWAADLRLAYALPEPVGTKVWMGDAPFLRPAFELLDEHETYAVVVLDNEKARIYLVSADEVDEEGRVRGDVKNRVKKGGWSQKRYARRREKQIETYATELADGLAALHAERPFARLVLVGSNEPVQALTAALRTDLKDKLVGTTSVDGNASDADALEAAADLAEAGERQSEQELWHAIREQGVGPGLAAFGATSVWNALRAARAESVLVDREADLAGTKCRACEHVVHGTPQTCGACGSKDVFRVDLVETVTEQAARTGAEVDFADPFDALTEVGGIAALLRY</sequence>
<dbReference type="Proteomes" id="UP000216339">
    <property type="component" value="Unassembled WGS sequence"/>
</dbReference>
<keyword evidence="2" id="KW-1185">Reference proteome</keyword>
<evidence type="ECO:0008006" key="3">
    <source>
        <dbReference type="Google" id="ProtNLM"/>
    </source>
</evidence>
<proteinExistence type="predicted"/>
<dbReference type="InterPro" id="IPR041202">
    <property type="entry name" value="BaeRF_family10"/>
</dbReference>